<proteinExistence type="predicted"/>
<dbReference type="Proteomes" id="UP000094285">
    <property type="component" value="Unassembled WGS sequence"/>
</dbReference>
<dbReference type="AlphaFoldDB" id="A0A1E4SKL0"/>
<name>A0A1E4SKL0_9ASCO</name>
<protein>
    <submittedName>
        <fullName evidence="2">Uncharacterized protein</fullName>
    </submittedName>
</protein>
<evidence type="ECO:0000313" key="2">
    <source>
        <dbReference type="EMBL" id="ODV80046.1"/>
    </source>
</evidence>
<keyword evidence="3" id="KW-1185">Reference proteome</keyword>
<feature type="region of interest" description="Disordered" evidence="1">
    <location>
        <begin position="131"/>
        <end position="205"/>
    </location>
</feature>
<feature type="compositionally biased region" description="Low complexity" evidence="1">
    <location>
        <begin position="131"/>
        <end position="161"/>
    </location>
</feature>
<dbReference type="GeneID" id="30984803"/>
<feature type="region of interest" description="Disordered" evidence="1">
    <location>
        <begin position="310"/>
        <end position="329"/>
    </location>
</feature>
<reference evidence="3" key="1">
    <citation type="submission" date="2016-05" db="EMBL/GenBank/DDBJ databases">
        <title>Comparative genomics of biotechnologically important yeasts.</title>
        <authorList>
            <consortium name="DOE Joint Genome Institute"/>
            <person name="Riley R."/>
            <person name="Haridas S."/>
            <person name="Wolfe K.H."/>
            <person name="Lopes M.R."/>
            <person name="Hittinger C.T."/>
            <person name="Goker M."/>
            <person name="Salamov A."/>
            <person name="Wisecaver J."/>
            <person name="Long T.M."/>
            <person name="Aerts A.L."/>
            <person name="Barry K."/>
            <person name="Choi C."/>
            <person name="Clum A."/>
            <person name="Coughlan A.Y."/>
            <person name="Deshpande S."/>
            <person name="Douglass A.P."/>
            <person name="Hanson S.J."/>
            <person name="Klenk H.-P."/>
            <person name="Labutti K."/>
            <person name="Lapidus A."/>
            <person name="Lindquist E."/>
            <person name="Lipzen A."/>
            <person name="Meier-Kolthoff J.P."/>
            <person name="Ohm R.A."/>
            <person name="Otillar R.P."/>
            <person name="Pangilinan J."/>
            <person name="Peng Y."/>
            <person name="Rokas A."/>
            <person name="Rosa C.A."/>
            <person name="Scheuner C."/>
            <person name="Sibirny A.A."/>
            <person name="Slot J.C."/>
            <person name="Stielow J.B."/>
            <person name="Sun H."/>
            <person name="Kurtzman C.P."/>
            <person name="Blackwell M."/>
            <person name="Grigoriev I.V."/>
            <person name="Jeffries T.W."/>
        </authorList>
    </citation>
    <scope>NUCLEOTIDE SEQUENCE [LARGE SCALE GENOMIC DNA]</scope>
    <source>
        <strain evidence="3">NRRL Y-17324</strain>
    </source>
</reference>
<feature type="compositionally biased region" description="Low complexity" evidence="1">
    <location>
        <begin position="271"/>
        <end position="304"/>
    </location>
</feature>
<organism evidence="2 3">
    <name type="scientific">Suhomyces tanzawaensis NRRL Y-17324</name>
    <dbReference type="NCBI Taxonomy" id="984487"/>
    <lineage>
        <taxon>Eukaryota</taxon>
        <taxon>Fungi</taxon>
        <taxon>Dikarya</taxon>
        <taxon>Ascomycota</taxon>
        <taxon>Saccharomycotina</taxon>
        <taxon>Pichiomycetes</taxon>
        <taxon>Debaryomycetaceae</taxon>
        <taxon>Suhomyces</taxon>
    </lineage>
</organism>
<feature type="compositionally biased region" description="Polar residues" evidence="1">
    <location>
        <begin position="195"/>
        <end position="205"/>
    </location>
</feature>
<evidence type="ECO:0000313" key="3">
    <source>
        <dbReference type="Proteomes" id="UP000094285"/>
    </source>
</evidence>
<evidence type="ECO:0000256" key="1">
    <source>
        <dbReference type="SAM" id="MobiDB-lite"/>
    </source>
</evidence>
<accession>A0A1E4SKL0</accession>
<dbReference type="EMBL" id="KV453911">
    <property type="protein sequence ID" value="ODV80046.1"/>
    <property type="molecule type" value="Genomic_DNA"/>
</dbReference>
<gene>
    <name evidence="2" type="ORF">CANTADRAFT_5720</name>
</gene>
<sequence length="365" mass="39049">MSPQLENSDTAVPEITKQVHYGKRPLELVAFNSQLELIEKTLAAAPKTNTNPNSFASSSTGNVSLNYYPRYGGNNYQQSYYQNSANNASTNSHHNPNLNKYTLAAVAAAAAVQQQQHQSYLFQQHIAKQSPSYQQNQKQGQGYQSSPYQQPLQQIQQQKLQGSMYQKKPQLFGPHDGSDMSASSSVLSETRPPAQASSSVNPNSMSAPIDFKSNYLLFNESSQSLLSPKLSATGPSQQKQSAPLHFKLFDSIGSDANNIMNSPIMLPPSSSPNKNSPPNLFLSTTGSSLNSGPSTGSSLSNSGTLPNNSSLLSTVLPSNSTNTNTNTSSIWGLNNQSSLSAGHTGLGSSANNTHIFSGFGGSSMW</sequence>
<dbReference type="STRING" id="984487.A0A1E4SKL0"/>
<feature type="region of interest" description="Disordered" evidence="1">
    <location>
        <begin position="260"/>
        <end position="304"/>
    </location>
</feature>
<dbReference type="RefSeq" id="XP_020065168.1">
    <property type="nucleotide sequence ID" value="XM_020210667.1"/>
</dbReference>